<evidence type="ECO:0000256" key="4">
    <source>
        <dbReference type="ARBA" id="ARBA00022723"/>
    </source>
</evidence>
<evidence type="ECO:0000256" key="6">
    <source>
        <dbReference type="ARBA" id="ARBA00022842"/>
    </source>
</evidence>
<dbReference type="InterPro" id="IPR050556">
    <property type="entry name" value="Type_II_TA_system_RNase"/>
</dbReference>
<dbReference type="PANTHER" id="PTHR33653">
    <property type="entry name" value="RIBONUCLEASE VAPC2"/>
    <property type="match status" value="1"/>
</dbReference>
<feature type="domain" description="PIN" evidence="9">
    <location>
        <begin position="3"/>
        <end position="127"/>
    </location>
</feature>
<dbReference type="Pfam" id="PF01850">
    <property type="entry name" value="PIN"/>
    <property type="match status" value="1"/>
</dbReference>
<dbReference type="EMBL" id="JBHRTK010000030">
    <property type="protein sequence ID" value="MFC3208875.1"/>
    <property type="molecule type" value="Genomic_DNA"/>
</dbReference>
<gene>
    <name evidence="8" type="primary">vapC</name>
    <name evidence="10" type="ORF">ACFOHJ_21855</name>
</gene>
<name>A0ABV7KF11_9HYPH</name>
<evidence type="ECO:0000256" key="1">
    <source>
        <dbReference type="ARBA" id="ARBA00001946"/>
    </source>
</evidence>
<comment type="cofactor">
    <cofactor evidence="1 8">
        <name>Mg(2+)</name>
        <dbReference type="ChEBI" id="CHEBI:18420"/>
    </cofactor>
</comment>
<dbReference type="InterPro" id="IPR029060">
    <property type="entry name" value="PIN-like_dom_sf"/>
</dbReference>
<keyword evidence="11" id="KW-1185">Reference proteome</keyword>
<keyword evidence="2 8" id="KW-1277">Toxin-antitoxin system</keyword>
<evidence type="ECO:0000313" key="10">
    <source>
        <dbReference type="EMBL" id="MFC3208875.1"/>
    </source>
</evidence>
<comment type="caution">
    <text evidence="10">The sequence shown here is derived from an EMBL/GenBank/DDBJ whole genome shotgun (WGS) entry which is preliminary data.</text>
</comment>
<proteinExistence type="inferred from homology"/>
<feature type="binding site" evidence="8">
    <location>
        <position position="5"/>
    </location>
    <ligand>
        <name>Mg(2+)</name>
        <dbReference type="ChEBI" id="CHEBI:18420"/>
    </ligand>
</feature>
<dbReference type="Proteomes" id="UP001595583">
    <property type="component" value="Unassembled WGS sequence"/>
</dbReference>
<evidence type="ECO:0000256" key="8">
    <source>
        <dbReference type="HAMAP-Rule" id="MF_00265"/>
    </source>
</evidence>
<reference evidence="11" key="1">
    <citation type="journal article" date="2019" name="Int. J. Syst. Evol. Microbiol.">
        <title>The Global Catalogue of Microorganisms (GCM) 10K type strain sequencing project: providing services to taxonomists for standard genome sequencing and annotation.</title>
        <authorList>
            <consortium name="The Broad Institute Genomics Platform"/>
            <consortium name="The Broad Institute Genome Sequencing Center for Infectious Disease"/>
            <person name="Wu L."/>
            <person name="Ma J."/>
        </authorList>
    </citation>
    <scope>NUCLEOTIDE SEQUENCE [LARGE SCALE GENOMIC DNA]</scope>
    <source>
        <strain evidence="11">KCTC 52165</strain>
    </source>
</reference>
<comment type="function">
    <text evidence="8">Toxic component of a toxin-antitoxin (TA) system. An RNase.</text>
</comment>
<accession>A0ABV7KF11</accession>
<organism evidence="10 11">
    <name type="scientific">Aquamicrobium soli</name>
    <dbReference type="NCBI Taxonomy" id="1811518"/>
    <lineage>
        <taxon>Bacteria</taxon>
        <taxon>Pseudomonadati</taxon>
        <taxon>Pseudomonadota</taxon>
        <taxon>Alphaproteobacteria</taxon>
        <taxon>Hyphomicrobiales</taxon>
        <taxon>Phyllobacteriaceae</taxon>
        <taxon>Aquamicrobium</taxon>
    </lineage>
</organism>
<keyword evidence="3 8" id="KW-0540">Nuclease</keyword>
<dbReference type="EC" id="3.1.-.-" evidence="8"/>
<comment type="similarity">
    <text evidence="7 8">Belongs to the PINc/VapC protein family.</text>
</comment>
<keyword evidence="5 8" id="KW-0378">Hydrolase</keyword>
<keyword evidence="8" id="KW-0800">Toxin</keyword>
<feature type="binding site" evidence="8">
    <location>
        <position position="104"/>
    </location>
    <ligand>
        <name>Mg(2+)</name>
        <dbReference type="ChEBI" id="CHEBI:18420"/>
    </ligand>
</feature>
<evidence type="ECO:0000259" key="9">
    <source>
        <dbReference type="Pfam" id="PF01850"/>
    </source>
</evidence>
<evidence type="ECO:0000256" key="3">
    <source>
        <dbReference type="ARBA" id="ARBA00022722"/>
    </source>
</evidence>
<evidence type="ECO:0000313" key="11">
    <source>
        <dbReference type="Proteomes" id="UP001595583"/>
    </source>
</evidence>
<keyword evidence="4 8" id="KW-0479">Metal-binding</keyword>
<protein>
    <recommendedName>
        <fullName evidence="8">Ribonuclease VapC</fullName>
        <shortName evidence="8">RNase VapC</shortName>
        <ecNumber evidence="8">3.1.-.-</ecNumber>
    </recommendedName>
    <alternativeName>
        <fullName evidence="8">Toxin VapC</fullName>
    </alternativeName>
</protein>
<dbReference type="PANTHER" id="PTHR33653:SF1">
    <property type="entry name" value="RIBONUCLEASE VAPC2"/>
    <property type="match status" value="1"/>
</dbReference>
<sequence>MFVLDTNVISESFRPRPDPGVAAWMDAVIPENIFVTSPSKAELLLGLAYMPAGRRKAEFGLVIGAFFSRWLKTPVLPFGTLEAEAYAGIVADRRRIGRPVAQFDAQIAAITKTRGFAIVTRNVRDFEHCGVEIINPWEAAA</sequence>
<dbReference type="RefSeq" id="WP_378224888.1">
    <property type="nucleotide sequence ID" value="NZ_JBHRTK010000030.1"/>
</dbReference>
<evidence type="ECO:0000256" key="2">
    <source>
        <dbReference type="ARBA" id="ARBA00022649"/>
    </source>
</evidence>
<dbReference type="InterPro" id="IPR022907">
    <property type="entry name" value="VapC_family"/>
</dbReference>
<evidence type="ECO:0000256" key="7">
    <source>
        <dbReference type="ARBA" id="ARBA00038093"/>
    </source>
</evidence>
<dbReference type="SUPFAM" id="SSF88723">
    <property type="entry name" value="PIN domain-like"/>
    <property type="match status" value="1"/>
</dbReference>
<dbReference type="Gene3D" id="3.40.50.1010">
    <property type="entry name" value="5'-nuclease"/>
    <property type="match status" value="1"/>
</dbReference>
<dbReference type="CDD" id="cd18731">
    <property type="entry name" value="PIN_NgFitB-like"/>
    <property type="match status" value="1"/>
</dbReference>
<dbReference type="HAMAP" id="MF_00265">
    <property type="entry name" value="VapC_Nob1"/>
    <property type="match status" value="1"/>
</dbReference>
<dbReference type="InterPro" id="IPR002716">
    <property type="entry name" value="PIN_dom"/>
</dbReference>
<keyword evidence="6 8" id="KW-0460">Magnesium</keyword>
<evidence type="ECO:0000256" key="5">
    <source>
        <dbReference type="ARBA" id="ARBA00022801"/>
    </source>
</evidence>